<dbReference type="EMBL" id="UZAK01032582">
    <property type="protein sequence ID" value="VDP29028.1"/>
    <property type="molecule type" value="Genomic_DNA"/>
</dbReference>
<keyword evidence="2" id="KW-1185">Reference proteome</keyword>
<dbReference type="Proteomes" id="UP000279833">
    <property type="component" value="Unassembled WGS sequence"/>
</dbReference>
<evidence type="ECO:0000313" key="3">
    <source>
        <dbReference type="WBParaSite" id="SCUD_0000805201-mRNA-1"/>
    </source>
</evidence>
<organism evidence="3">
    <name type="scientific">Schistosoma curassoni</name>
    <dbReference type="NCBI Taxonomy" id="6186"/>
    <lineage>
        <taxon>Eukaryota</taxon>
        <taxon>Metazoa</taxon>
        <taxon>Spiralia</taxon>
        <taxon>Lophotrochozoa</taxon>
        <taxon>Platyhelminthes</taxon>
        <taxon>Trematoda</taxon>
        <taxon>Digenea</taxon>
        <taxon>Strigeidida</taxon>
        <taxon>Schistosomatoidea</taxon>
        <taxon>Schistosomatidae</taxon>
        <taxon>Schistosoma</taxon>
    </lineage>
</organism>
<accession>A0A183JZ94</accession>
<reference evidence="1 2" key="2">
    <citation type="submission" date="2018-11" db="EMBL/GenBank/DDBJ databases">
        <authorList>
            <consortium name="Pathogen Informatics"/>
        </authorList>
    </citation>
    <scope>NUCLEOTIDE SEQUENCE [LARGE SCALE GENOMIC DNA]</scope>
    <source>
        <strain evidence="1">Dakar</strain>
        <strain evidence="2">Dakar, Senegal</strain>
    </source>
</reference>
<dbReference type="WBParaSite" id="SCUD_0000805201-mRNA-1">
    <property type="protein sequence ID" value="SCUD_0000805201-mRNA-1"/>
    <property type="gene ID" value="SCUD_0000805201"/>
</dbReference>
<proteinExistence type="predicted"/>
<evidence type="ECO:0000313" key="1">
    <source>
        <dbReference type="EMBL" id="VDP29028.1"/>
    </source>
</evidence>
<reference evidence="3" key="1">
    <citation type="submission" date="2016-06" db="UniProtKB">
        <authorList>
            <consortium name="WormBaseParasite"/>
        </authorList>
    </citation>
    <scope>IDENTIFICATION</scope>
</reference>
<protein>
    <submittedName>
        <fullName evidence="3">RWD domain-containing protein</fullName>
    </submittedName>
</protein>
<evidence type="ECO:0000313" key="2">
    <source>
        <dbReference type="Proteomes" id="UP000279833"/>
    </source>
</evidence>
<name>A0A183JZ94_9TREM</name>
<gene>
    <name evidence="1" type="ORF">SCUD_LOCUS8052</name>
</gene>
<sequence length="122" mass="13998">MDIEASHTDIPIDVPPWTIIVIRMAIRQIRSWKADGPKNIPVKALISDLEVTASILHVLLWEISKEEQVQSTLKEEYLIKMSREGDLSKYENHRDITLQSRTGSFSVLLNWMNDLPDAQISD</sequence>
<dbReference type="AlphaFoldDB" id="A0A183JZ94"/>